<organism evidence="1 2">
    <name type="scientific">Trichonephila inaurata madagascariensis</name>
    <dbReference type="NCBI Taxonomy" id="2747483"/>
    <lineage>
        <taxon>Eukaryota</taxon>
        <taxon>Metazoa</taxon>
        <taxon>Ecdysozoa</taxon>
        <taxon>Arthropoda</taxon>
        <taxon>Chelicerata</taxon>
        <taxon>Arachnida</taxon>
        <taxon>Araneae</taxon>
        <taxon>Araneomorphae</taxon>
        <taxon>Entelegynae</taxon>
        <taxon>Araneoidea</taxon>
        <taxon>Nephilidae</taxon>
        <taxon>Trichonephila</taxon>
        <taxon>Trichonephila inaurata</taxon>
    </lineage>
</organism>
<sequence>MWCSKIFVASPPGSEIFWKDSNRRLNFSFWAEVKLLPSPFNWQVLLDIFSAMEGLSNSSPNGYLWVGLSQKYQQVFFNSRTKPAELSEICS</sequence>
<evidence type="ECO:0000313" key="1">
    <source>
        <dbReference type="EMBL" id="GFY55851.1"/>
    </source>
</evidence>
<dbReference type="Proteomes" id="UP000886998">
    <property type="component" value="Unassembled WGS sequence"/>
</dbReference>
<name>A0A8X6XMG6_9ARAC</name>
<dbReference type="AlphaFoldDB" id="A0A8X6XMG6"/>
<reference evidence="1" key="1">
    <citation type="submission" date="2020-08" db="EMBL/GenBank/DDBJ databases">
        <title>Multicomponent nature underlies the extraordinary mechanical properties of spider dragline silk.</title>
        <authorList>
            <person name="Kono N."/>
            <person name="Nakamura H."/>
            <person name="Mori M."/>
            <person name="Yoshida Y."/>
            <person name="Ohtoshi R."/>
            <person name="Malay A.D."/>
            <person name="Moran D.A.P."/>
            <person name="Tomita M."/>
            <person name="Numata K."/>
            <person name="Arakawa K."/>
        </authorList>
    </citation>
    <scope>NUCLEOTIDE SEQUENCE</scope>
</reference>
<dbReference type="EMBL" id="BMAV01010621">
    <property type="protein sequence ID" value="GFY55851.1"/>
    <property type="molecule type" value="Genomic_DNA"/>
</dbReference>
<accession>A0A8X6XMG6</accession>
<keyword evidence="2" id="KW-1185">Reference proteome</keyword>
<gene>
    <name evidence="1" type="ORF">TNIN_150151</name>
</gene>
<proteinExistence type="predicted"/>
<comment type="caution">
    <text evidence="1">The sequence shown here is derived from an EMBL/GenBank/DDBJ whole genome shotgun (WGS) entry which is preliminary data.</text>
</comment>
<protein>
    <submittedName>
        <fullName evidence="1">Uncharacterized protein</fullName>
    </submittedName>
</protein>
<evidence type="ECO:0000313" key="2">
    <source>
        <dbReference type="Proteomes" id="UP000886998"/>
    </source>
</evidence>